<evidence type="ECO:0000256" key="2">
    <source>
        <dbReference type="SAM" id="SignalP"/>
    </source>
</evidence>
<accession>A0A2N7AS45</accession>
<dbReference type="EMBL" id="NIPR01000052">
    <property type="protein sequence ID" value="PMD68180.1"/>
    <property type="molecule type" value="Genomic_DNA"/>
</dbReference>
<keyword evidence="5" id="KW-1185">Reference proteome</keyword>
<evidence type="ECO:0000313" key="4">
    <source>
        <dbReference type="EMBL" id="PMD68180.1"/>
    </source>
</evidence>
<dbReference type="InterPro" id="IPR027994">
    <property type="entry name" value="WxL_dom"/>
</dbReference>
<dbReference type="OrthoDB" id="2328955at2"/>
<proteinExistence type="predicted"/>
<feature type="compositionally biased region" description="Low complexity" evidence="1">
    <location>
        <begin position="44"/>
        <end position="62"/>
    </location>
</feature>
<evidence type="ECO:0000313" key="5">
    <source>
        <dbReference type="Proteomes" id="UP000235649"/>
    </source>
</evidence>
<name>A0A2N7AS45_9LACO</name>
<comment type="caution">
    <text evidence="4">The sequence shown here is derived from an EMBL/GenBank/DDBJ whole genome shotgun (WGS) entry which is preliminary data.</text>
</comment>
<feature type="region of interest" description="Disordered" evidence="1">
    <location>
        <begin position="44"/>
        <end position="65"/>
    </location>
</feature>
<sequence>MKLLKDIARLLVLTSISLSLIPLTTAKAADAIQVQNNTAITYSANDTSADTTGDSTSTTSASKVADSKTSEVNVTVLSGILTLEAVPDFNFGTMMQGTTAKLKNNTADVTGFDNATHPNSVGIDGNDTGLLEIIDSRNFSSTMPGFSLTATMGQLTTADGASSLPAILKLGSIPLLNSDNENISSSATDLKTNSTTIKSVNGSDAATTGTVIDLSKGSYNAGMVKANFNTPDSASLTIPGTSDNSKKSAKNMNSVITWTLSAKPNATN</sequence>
<evidence type="ECO:0000256" key="1">
    <source>
        <dbReference type="SAM" id="MobiDB-lite"/>
    </source>
</evidence>
<feature type="chain" id="PRO_5014840719" description="WxL domain-containing protein" evidence="2">
    <location>
        <begin position="29"/>
        <end position="268"/>
    </location>
</feature>
<dbReference type="AlphaFoldDB" id="A0A2N7AS45"/>
<dbReference type="Pfam" id="PF13731">
    <property type="entry name" value="WxL"/>
    <property type="match status" value="1"/>
</dbReference>
<feature type="signal peptide" evidence="2">
    <location>
        <begin position="1"/>
        <end position="28"/>
    </location>
</feature>
<feature type="domain" description="WxL" evidence="3">
    <location>
        <begin position="65"/>
        <end position="264"/>
    </location>
</feature>
<keyword evidence="2" id="KW-0732">Signal</keyword>
<reference evidence="4 5" key="1">
    <citation type="submission" date="2017-05" db="EMBL/GenBank/DDBJ databases">
        <title>Lactobacillus nurukis nov., sp. nov., isolated from nuruk.</title>
        <authorList>
            <person name="Kim S.-J."/>
        </authorList>
    </citation>
    <scope>NUCLEOTIDE SEQUENCE [LARGE SCALE GENOMIC DNA]</scope>
    <source>
        <strain evidence="4 5">SYF10-1a</strain>
    </source>
</reference>
<dbReference type="Proteomes" id="UP000235649">
    <property type="component" value="Unassembled WGS sequence"/>
</dbReference>
<protein>
    <recommendedName>
        <fullName evidence="3">WxL domain-containing protein</fullName>
    </recommendedName>
</protein>
<dbReference type="RefSeq" id="WP_102196965.1">
    <property type="nucleotide sequence ID" value="NZ_NIPR01000052.1"/>
</dbReference>
<evidence type="ECO:0000259" key="3">
    <source>
        <dbReference type="Pfam" id="PF13731"/>
    </source>
</evidence>
<organism evidence="4 5">
    <name type="scientific">Companilactobacillus nuruki</name>
    <dbReference type="NCBI Taxonomy" id="1993540"/>
    <lineage>
        <taxon>Bacteria</taxon>
        <taxon>Bacillati</taxon>
        <taxon>Bacillota</taxon>
        <taxon>Bacilli</taxon>
        <taxon>Lactobacillales</taxon>
        <taxon>Lactobacillaceae</taxon>
        <taxon>Companilactobacillus</taxon>
    </lineage>
</organism>
<gene>
    <name evidence="4" type="ORF">CBP76_11315</name>
</gene>